<dbReference type="EC" id="2.3.1.8" evidence="5"/>
<evidence type="ECO:0000313" key="13">
    <source>
        <dbReference type="EMBL" id="CAB9522443.1"/>
    </source>
</evidence>
<keyword evidence="8" id="KW-0808">Transferase</keyword>
<dbReference type="InterPro" id="IPR010766">
    <property type="entry name" value="DRTGG"/>
</dbReference>
<dbReference type="FunFam" id="3.40.50.10750:FF:000001">
    <property type="entry name" value="Phosphate acetyltransferase"/>
    <property type="match status" value="1"/>
</dbReference>
<comment type="similarity">
    <text evidence="3">In the C-terminal section; belongs to the phosphate acetyltransferase and butyryltransferase family.</text>
</comment>
<dbReference type="InterPro" id="IPR002505">
    <property type="entry name" value="PTA_PTB"/>
</dbReference>
<reference evidence="13" key="1">
    <citation type="submission" date="2020-06" db="EMBL/GenBank/DDBJ databases">
        <authorList>
            <consortium name="Plant Systems Biology data submission"/>
        </authorList>
    </citation>
    <scope>NUCLEOTIDE SEQUENCE</scope>
    <source>
        <strain evidence="13">D6</strain>
    </source>
</reference>
<feature type="domain" description="Phosphate acetyl/butaryl transferase" evidence="11">
    <location>
        <begin position="414"/>
        <end position="736"/>
    </location>
</feature>
<dbReference type="SUPFAM" id="SSF53659">
    <property type="entry name" value="Isocitrate/Isopropylmalate dehydrogenase-like"/>
    <property type="match status" value="1"/>
</dbReference>
<protein>
    <recommendedName>
        <fullName evidence="6">Phosphate acetyltransferase</fullName>
        <ecNumber evidence="5">2.3.1.8</ecNumber>
    </recommendedName>
    <alternativeName>
        <fullName evidence="10">Phosphotransacetylase</fullName>
    </alternativeName>
</protein>
<evidence type="ECO:0000256" key="6">
    <source>
        <dbReference type="ARBA" id="ARBA00021528"/>
    </source>
</evidence>
<dbReference type="Pfam" id="PF01515">
    <property type="entry name" value="PTA_PTB"/>
    <property type="match status" value="1"/>
</dbReference>
<accession>A0A9N8HP95</accession>
<evidence type="ECO:0000259" key="11">
    <source>
        <dbReference type="Pfam" id="PF01515"/>
    </source>
</evidence>
<name>A0A9N8HP95_9STRA</name>
<dbReference type="CDD" id="cd03109">
    <property type="entry name" value="DTBS"/>
    <property type="match status" value="1"/>
</dbReference>
<dbReference type="EMBL" id="CAICTM010001301">
    <property type="protein sequence ID" value="CAB9522443.1"/>
    <property type="molecule type" value="Genomic_DNA"/>
</dbReference>
<dbReference type="OrthoDB" id="67445at2759"/>
<dbReference type="InterPro" id="IPR042113">
    <property type="entry name" value="P_AcTrfase_dom1"/>
</dbReference>
<dbReference type="NCBIfam" id="NF004167">
    <property type="entry name" value="PRK05632.1"/>
    <property type="match status" value="1"/>
</dbReference>
<dbReference type="GO" id="GO:0005737">
    <property type="term" value="C:cytoplasm"/>
    <property type="evidence" value="ECO:0007669"/>
    <property type="project" value="UniProtKB-SubCell"/>
</dbReference>
<dbReference type="InterPro" id="IPR042112">
    <property type="entry name" value="P_AcTrfase_dom2"/>
</dbReference>
<dbReference type="InterPro" id="IPR028979">
    <property type="entry name" value="Ser_kin/Pase_Hpr-like_N_sf"/>
</dbReference>
<evidence type="ECO:0000259" key="12">
    <source>
        <dbReference type="Pfam" id="PF07085"/>
    </source>
</evidence>
<comment type="pathway">
    <text evidence="2">Metabolic intermediate biosynthesis; acetyl-CoA biosynthesis; acetyl-CoA from acetate: step 2/2.</text>
</comment>
<evidence type="ECO:0000256" key="9">
    <source>
        <dbReference type="ARBA" id="ARBA00023315"/>
    </source>
</evidence>
<comment type="caution">
    <text evidence="13">The sequence shown here is derived from an EMBL/GenBank/DDBJ whole genome shotgun (WGS) entry which is preliminary data.</text>
</comment>
<evidence type="ECO:0000256" key="8">
    <source>
        <dbReference type="ARBA" id="ARBA00022679"/>
    </source>
</evidence>
<dbReference type="SUPFAM" id="SSF52540">
    <property type="entry name" value="P-loop containing nucleoside triphosphate hydrolases"/>
    <property type="match status" value="1"/>
</dbReference>
<comment type="similarity">
    <text evidence="4">In the N-terminal section; belongs to the CobB/CobQ family.</text>
</comment>
<keyword evidence="14" id="KW-1185">Reference proteome</keyword>
<dbReference type="Proteomes" id="UP001153069">
    <property type="component" value="Unassembled WGS sequence"/>
</dbReference>
<dbReference type="Pfam" id="PF07085">
    <property type="entry name" value="DRTGG"/>
    <property type="match status" value="1"/>
</dbReference>
<evidence type="ECO:0000256" key="4">
    <source>
        <dbReference type="ARBA" id="ARBA00009786"/>
    </source>
</evidence>
<comment type="subcellular location">
    <subcellularLocation>
        <location evidence="1">Cytoplasm</location>
    </subcellularLocation>
</comment>
<evidence type="ECO:0000256" key="5">
    <source>
        <dbReference type="ARBA" id="ARBA00012707"/>
    </source>
</evidence>
<dbReference type="GO" id="GO:0008959">
    <property type="term" value="F:phosphate acetyltransferase activity"/>
    <property type="evidence" value="ECO:0007669"/>
    <property type="project" value="UniProtKB-EC"/>
</dbReference>
<dbReference type="PANTHER" id="PTHR43356:SF3">
    <property type="entry name" value="PHOSPHATE ACETYLTRANSFERASE"/>
    <property type="match status" value="1"/>
</dbReference>
<gene>
    <name evidence="13" type="ORF">SEMRO_1303_G261010.1</name>
</gene>
<dbReference type="PIRSF" id="PIRSF006107">
    <property type="entry name" value="PhpActrans_proteobac"/>
    <property type="match status" value="1"/>
</dbReference>
<evidence type="ECO:0000256" key="3">
    <source>
        <dbReference type="ARBA" id="ARBA00008756"/>
    </source>
</evidence>
<dbReference type="NCBIfam" id="NF007233">
    <property type="entry name" value="PRK09653.1"/>
    <property type="match status" value="1"/>
</dbReference>
<dbReference type="Pfam" id="PF13500">
    <property type="entry name" value="AAA_26"/>
    <property type="match status" value="1"/>
</dbReference>
<dbReference type="Gene3D" id="3.40.50.300">
    <property type="entry name" value="P-loop containing nucleotide triphosphate hydrolases"/>
    <property type="match status" value="1"/>
</dbReference>
<evidence type="ECO:0000256" key="7">
    <source>
        <dbReference type="ARBA" id="ARBA00022490"/>
    </source>
</evidence>
<organism evidence="13 14">
    <name type="scientific">Seminavis robusta</name>
    <dbReference type="NCBI Taxonomy" id="568900"/>
    <lineage>
        <taxon>Eukaryota</taxon>
        <taxon>Sar</taxon>
        <taxon>Stramenopiles</taxon>
        <taxon>Ochrophyta</taxon>
        <taxon>Bacillariophyta</taxon>
        <taxon>Bacillariophyceae</taxon>
        <taxon>Bacillariophycidae</taxon>
        <taxon>Naviculales</taxon>
        <taxon>Naviculaceae</taxon>
        <taxon>Seminavis</taxon>
    </lineage>
</organism>
<dbReference type="AlphaFoldDB" id="A0A9N8HP95"/>
<dbReference type="SUPFAM" id="SSF75138">
    <property type="entry name" value="HprK N-terminal domain-like"/>
    <property type="match status" value="1"/>
</dbReference>
<keyword evidence="7" id="KW-0963">Cytoplasm</keyword>
<dbReference type="Gene3D" id="3.40.1390.20">
    <property type="entry name" value="HprK N-terminal domain-like"/>
    <property type="match status" value="1"/>
</dbReference>
<dbReference type="Gene3D" id="3.40.50.10750">
    <property type="entry name" value="Isocitrate/Isopropylmalate dehydrogenase-like"/>
    <property type="match status" value="1"/>
</dbReference>
<keyword evidence="9" id="KW-0012">Acyltransferase</keyword>
<dbReference type="InterPro" id="IPR050500">
    <property type="entry name" value="Phos_Acetyltrans/Butyryltrans"/>
</dbReference>
<evidence type="ECO:0000256" key="2">
    <source>
        <dbReference type="ARBA" id="ARBA00004989"/>
    </source>
</evidence>
<evidence type="ECO:0000256" key="10">
    <source>
        <dbReference type="ARBA" id="ARBA00031108"/>
    </source>
</evidence>
<evidence type="ECO:0000313" key="14">
    <source>
        <dbReference type="Proteomes" id="UP001153069"/>
    </source>
</evidence>
<dbReference type="PANTHER" id="PTHR43356">
    <property type="entry name" value="PHOSPHATE ACETYLTRANSFERASE"/>
    <property type="match status" value="1"/>
</dbReference>
<proteinExistence type="inferred from homology"/>
<dbReference type="InterPro" id="IPR016475">
    <property type="entry name" value="P-Actrans_bac"/>
</dbReference>
<sequence>MSESQNTSPCKGGSLYITSTEQGSGKALVSLGVIDIVMRSISKVGFFRPIIQSRTAASHESNDYVEFYNSAEEEDNDVHDEDIDFITGHFRLNQTYDESFGMSTDQAAKLLGENREDDLLDVIIGKYKALEAKCDFIVCEGSDYLSKGSAVEFNLNQVIAKNLGCPIVILGSAHDRPIAEACQQISISVDSYRSYEANVVGICLNKADPDNVQSLKAELERLYKEDGYSLCVIPADKRLSCPRMSDVVKHLKGHVLSGHNYMNGLVRCSLVCAMQLQNALKWLKEDDTLLVTSGDRGDIVVGALQAHQSRNYPRLAGIILTGGVLPEPSILRLIEGLPARLPIVSVQTGTFEAASQINAVHARLRSTDQEKISLSIQAFEEHLVDTKAFERKILPDANNQSPTNRVNKVITPKMFMYSLVEQSKAKKQHIVMPEGTDPRILKAAAILVERDIVNITLLGNKEKISNYVSQYGIDLNLDRLKVVDPVSSGEALEKYANMYYELRKHKGTVPNIDAARDECLDLSCFGTMMVHCGDANGMVSGARHTTQHTIRPALQIIKTKPGFKIVSSVFLMCLDHHVLVYGDCAVNPNPSAEQLADIALASAETAQTFGIEPKVAMLSYSSGDSGKGDEVEKVREATRIAKERRPDLLIEGPIQYDAAVDKDVAASKMPNSPVAGQATVFVFPDLNTGNNTYKAVQRETGAIAIGPVLQGLKKPVNDLSRGCTVEDIVNTVVITACQGQQIPSV</sequence>
<dbReference type="Gene3D" id="3.40.50.10950">
    <property type="match status" value="1"/>
</dbReference>
<dbReference type="NCBIfam" id="TIGR00651">
    <property type="entry name" value="pta"/>
    <property type="match status" value="1"/>
</dbReference>
<evidence type="ECO:0000256" key="1">
    <source>
        <dbReference type="ARBA" id="ARBA00004496"/>
    </source>
</evidence>
<dbReference type="InterPro" id="IPR004614">
    <property type="entry name" value="P_AcTrfase"/>
</dbReference>
<dbReference type="InterPro" id="IPR027417">
    <property type="entry name" value="P-loop_NTPase"/>
</dbReference>
<feature type="domain" description="DRTGG" evidence="12">
    <location>
        <begin position="246"/>
        <end position="359"/>
    </location>
</feature>